<protein>
    <submittedName>
        <fullName evidence="4">TonB-dependent receptor</fullName>
    </submittedName>
</protein>
<evidence type="ECO:0000256" key="2">
    <source>
        <dbReference type="ARBA" id="ARBA00023136"/>
    </source>
</evidence>
<dbReference type="Pfam" id="PF13620">
    <property type="entry name" value="CarboxypepD_reg"/>
    <property type="match status" value="1"/>
</dbReference>
<proteinExistence type="predicted"/>
<name>A0A9D9EJY9_9BACT</name>
<dbReference type="InterPro" id="IPR036942">
    <property type="entry name" value="Beta-barrel_TonB_sf"/>
</dbReference>
<evidence type="ECO:0000313" key="4">
    <source>
        <dbReference type="EMBL" id="MBO8448522.1"/>
    </source>
</evidence>
<keyword evidence="3" id="KW-0998">Cell outer membrane</keyword>
<dbReference type="SUPFAM" id="SSF49478">
    <property type="entry name" value="Cna protein B-type domain"/>
    <property type="match status" value="1"/>
</dbReference>
<reference evidence="4" key="2">
    <citation type="journal article" date="2021" name="PeerJ">
        <title>Extensive microbial diversity within the chicken gut microbiome revealed by metagenomics and culture.</title>
        <authorList>
            <person name="Gilroy R."/>
            <person name="Ravi A."/>
            <person name="Getino M."/>
            <person name="Pursley I."/>
            <person name="Horton D.L."/>
            <person name="Alikhan N.F."/>
            <person name="Baker D."/>
            <person name="Gharbi K."/>
            <person name="Hall N."/>
            <person name="Watson M."/>
            <person name="Adriaenssens E.M."/>
            <person name="Foster-Nyarko E."/>
            <person name="Jarju S."/>
            <person name="Secka A."/>
            <person name="Antonio M."/>
            <person name="Oren A."/>
            <person name="Chaudhuri R.R."/>
            <person name="La Ragione R."/>
            <person name="Hildebrand F."/>
            <person name="Pallen M.J."/>
        </authorList>
    </citation>
    <scope>NUCLEOTIDE SEQUENCE</scope>
    <source>
        <strain evidence="4">20514</strain>
    </source>
</reference>
<dbReference type="Gene3D" id="2.60.40.1120">
    <property type="entry name" value="Carboxypeptidase-like, regulatory domain"/>
    <property type="match status" value="1"/>
</dbReference>
<organism evidence="4 5">
    <name type="scientific">Candidatus Cryptobacteroides merdigallinarum</name>
    <dbReference type="NCBI Taxonomy" id="2840770"/>
    <lineage>
        <taxon>Bacteria</taxon>
        <taxon>Pseudomonadati</taxon>
        <taxon>Bacteroidota</taxon>
        <taxon>Bacteroidia</taxon>
        <taxon>Bacteroidales</taxon>
        <taxon>Candidatus Cryptobacteroides</taxon>
    </lineage>
</organism>
<sequence length="1028" mass="117266">MNRKLLSIILIAIFVLPASLGAQDRRKTYGGRIEYYENPVAGIDKGGVEGSVVNRNGRVPIQDASLKLYRGDKLVAEGNSDASGYFLFENIGNGDYRLTVSAPGFEGTEVNVKVEGFIKDLIFVSLLSSDVMTNFDESSFVEFDMDDSGYDDAPSLLYGNDIYSSIAGYGFSSIRFKNRGYASESQDVYISGVRMNDAITGYTPFSLWSGLNEAMRSKETTMGTETYDYGFGGYNGITNILATPSSVRKGWRFSALTNSALYRLRLMATYASGELDNGWSYAFNVSARLGGNDWVKGVYYRSFAYYAGVEKKFGDMHRLSLVAFASPTNRGAQNASTQEVYDLVGDNMYNSNWGYQNGKLRNSRVRKTHEPVFVLKYTATPLENLEASATVTYRTGKNGYTALDWYDTYDPRPDYYRNLPSYFWMENSDYGRDSYEKYSWAQEAWITNYNSTRHINWDRLYNVNYHNTDSDGFSRSKYIVEERRTDQNDINLNGSVKWRANDWFTLTGGVNYRWNRTEYYKLADDLLGGDYYVNIDQFAERDFASDQAMIQNDLDYYIANGSAQKLSRGDKYGYDYYANVRDAEIWANAAFEKGHFRGYAALQAGYNKFWRDGVYRKGLFAGLDDNGNEIYSPDTGNLLTSYDKDGNVITSKGRSDVADFFTYSAKLGASWFFTGGHRVYANAAFINDAPTFNQSFISPRTRNTIVPNLTTTKTVSADINYTYSNNGYDVRVTGFWTKIMDQTDMMSFYDDSQNSFTNFAMTGIDQRHVGIEVGFEIPLYLQNLFLQGVLSWGEYIYTSTPYMTQTIDNSAEVIIDNQPVTYWKSHPVYRKAIVDGVAEYEKDASGNYILDKEQKHYVPSTPQLAANLGLRYRTNSYWFFELNGQFFANSYLDMNPLYRTMTAVAGPDNAMTDAALAEHSSTWFLNESIERNMGLSPAEIEYMAAQEKFKPVFLLNASIGKSWYIDRKYNFGFSLEVKNMLNNTGVKTGGYEQTRLIDSESMKRYYRFDSKYFYMSGINYMLNLYFRF</sequence>
<evidence type="ECO:0000313" key="5">
    <source>
        <dbReference type="Proteomes" id="UP000810252"/>
    </source>
</evidence>
<gene>
    <name evidence="4" type="ORF">IAC29_04540</name>
</gene>
<dbReference type="Gene3D" id="2.40.170.20">
    <property type="entry name" value="TonB-dependent receptor, beta-barrel domain"/>
    <property type="match status" value="1"/>
</dbReference>
<dbReference type="AlphaFoldDB" id="A0A9D9EJY9"/>
<comment type="subcellular location">
    <subcellularLocation>
        <location evidence="1">Cell outer membrane</location>
    </subcellularLocation>
</comment>
<keyword evidence="4" id="KW-0675">Receptor</keyword>
<keyword evidence="2" id="KW-0472">Membrane</keyword>
<evidence type="ECO:0000256" key="1">
    <source>
        <dbReference type="ARBA" id="ARBA00004442"/>
    </source>
</evidence>
<accession>A0A9D9EJY9</accession>
<dbReference type="GO" id="GO:0009279">
    <property type="term" value="C:cell outer membrane"/>
    <property type="evidence" value="ECO:0007669"/>
    <property type="project" value="UniProtKB-SubCell"/>
</dbReference>
<dbReference type="EMBL" id="JADIMQ010000067">
    <property type="protein sequence ID" value="MBO8448522.1"/>
    <property type="molecule type" value="Genomic_DNA"/>
</dbReference>
<evidence type="ECO:0000256" key="3">
    <source>
        <dbReference type="ARBA" id="ARBA00023237"/>
    </source>
</evidence>
<dbReference type="SUPFAM" id="SSF56935">
    <property type="entry name" value="Porins"/>
    <property type="match status" value="2"/>
</dbReference>
<comment type="caution">
    <text evidence="4">The sequence shown here is derived from an EMBL/GenBank/DDBJ whole genome shotgun (WGS) entry which is preliminary data.</text>
</comment>
<reference evidence="4" key="1">
    <citation type="submission" date="2020-10" db="EMBL/GenBank/DDBJ databases">
        <authorList>
            <person name="Gilroy R."/>
        </authorList>
    </citation>
    <scope>NUCLEOTIDE SEQUENCE</scope>
    <source>
        <strain evidence="4">20514</strain>
    </source>
</reference>
<dbReference type="Proteomes" id="UP000810252">
    <property type="component" value="Unassembled WGS sequence"/>
</dbReference>